<evidence type="ECO:0000313" key="2">
    <source>
        <dbReference type="Proteomes" id="UP000242246"/>
    </source>
</evidence>
<comment type="caution">
    <text evidence="1">The sequence shown here is derived from an EMBL/GenBank/DDBJ whole genome shotgun (WGS) entry which is preliminary data.</text>
</comment>
<proteinExistence type="predicted"/>
<name>A0A2A5RZ90_9LACT</name>
<reference evidence="1 2" key="1">
    <citation type="submission" date="2014-12" db="EMBL/GenBank/DDBJ databases">
        <title>Draft genome sequences of 10 type strains of Lactococcus.</title>
        <authorList>
            <person name="Sun Z."/>
            <person name="Zhong Z."/>
            <person name="Liu W."/>
            <person name="Zhang W."/>
            <person name="Zhang H."/>
        </authorList>
    </citation>
    <scope>NUCLEOTIDE SEQUENCE [LARGE SCALE GENOMIC DNA]</scope>
    <source>
        <strain evidence="1 2">DSM 20686</strain>
    </source>
</reference>
<dbReference type="Proteomes" id="UP000242246">
    <property type="component" value="Unassembled WGS sequence"/>
</dbReference>
<dbReference type="AlphaFoldDB" id="A0A2A5RZ90"/>
<organism evidence="1 2">
    <name type="scientific">Pseudolactococcus plantarum</name>
    <dbReference type="NCBI Taxonomy" id="1365"/>
    <lineage>
        <taxon>Bacteria</taxon>
        <taxon>Bacillati</taxon>
        <taxon>Bacillota</taxon>
        <taxon>Bacilli</taxon>
        <taxon>Lactobacillales</taxon>
        <taxon>Streptococcaceae</taxon>
        <taxon>Pseudolactococcus</taxon>
    </lineage>
</organism>
<protein>
    <submittedName>
        <fullName evidence="1">Uncharacterized protein</fullName>
    </submittedName>
</protein>
<gene>
    <name evidence="1" type="ORF">RU87_GL001667</name>
</gene>
<accession>A0A2A5RZ90</accession>
<sequence>MQKIESGITDFFSKTGRVQTAGKEKAVSMLNTLTQEVTRMIVTTCVIPVMT</sequence>
<evidence type="ECO:0000313" key="1">
    <source>
        <dbReference type="EMBL" id="PCS06458.1"/>
    </source>
</evidence>
<dbReference type="EMBL" id="JXJX01000008">
    <property type="protein sequence ID" value="PCS06458.1"/>
    <property type="molecule type" value="Genomic_DNA"/>
</dbReference>
<keyword evidence="2" id="KW-1185">Reference proteome</keyword>
<dbReference type="RefSeq" id="WP_156470818.1">
    <property type="nucleotide sequence ID" value="NZ_JXJX01000008.1"/>
</dbReference>
<dbReference type="STRING" id="1348632.GCA_001591745_01201"/>